<dbReference type="InterPro" id="IPR008271">
    <property type="entry name" value="Ser/Thr_kinase_AS"/>
</dbReference>
<evidence type="ECO:0000256" key="9">
    <source>
        <dbReference type="ARBA" id="ARBA00047899"/>
    </source>
</evidence>
<dbReference type="Gene3D" id="1.10.510.10">
    <property type="entry name" value="Transferase(Phosphotransferase) domain 1"/>
    <property type="match status" value="1"/>
</dbReference>
<dbReference type="GO" id="GO:0035556">
    <property type="term" value="P:intracellular signal transduction"/>
    <property type="evidence" value="ECO:0007669"/>
    <property type="project" value="TreeGrafter"/>
</dbReference>
<evidence type="ECO:0000256" key="4">
    <source>
        <dbReference type="ARBA" id="ARBA00022553"/>
    </source>
</evidence>
<reference evidence="14" key="1">
    <citation type="submission" date="2009-08" db="EMBL/GenBank/DDBJ databases">
        <title>Annotation of Salpingoeca rosetta.</title>
        <authorList>
            <consortium name="The Broad Institute Genome Sequencing Platform"/>
            <person name="Russ C."/>
            <person name="Cuomo C."/>
            <person name="Burger G."/>
            <person name="Gray M.W."/>
            <person name="Holland P.W.H."/>
            <person name="King N."/>
            <person name="Lang F.B.F."/>
            <person name="Roger A.J."/>
            <person name="Ruiz-Trillo I."/>
            <person name="Young S.K."/>
            <person name="Zeng Q."/>
            <person name="Gargeya S."/>
            <person name="Alvarado L."/>
            <person name="Berlin A."/>
            <person name="Chapman S.B."/>
            <person name="Chen Z."/>
            <person name="Freedman E."/>
            <person name="Gellesch M."/>
            <person name="Goldberg J."/>
            <person name="Griggs A."/>
            <person name="Gujja S."/>
            <person name="Heilman E."/>
            <person name="Heiman D."/>
            <person name="Howarth C."/>
            <person name="Mehta T."/>
            <person name="Neiman D."/>
            <person name="Pearson M."/>
            <person name="Roberts A."/>
            <person name="Saif S."/>
            <person name="Shea T."/>
            <person name="Shenoy N."/>
            <person name="Sisk P."/>
            <person name="Stolte C."/>
            <person name="Sykes S."/>
            <person name="White J."/>
            <person name="Yandava C."/>
            <person name="Haas B."/>
            <person name="Nusbaum C."/>
            <person name="Birren B."/>
        </authorList>
    </citation>
    <scope>NUCLEOTIDE SEQUENCE [LARGE SCALE GENOMIC DNA]</scope>
    <source>
        <strain evidence="14">ATCC 50818</strain>
    </source>
</reference>
<dbReference type="PROSITE" id="PS00108">
    <property type="entry name" value="PROTEIN_KINASE_ST"/>
    <property type="match status" value="1"/>
</dbReference>
<evidence type="ECO:0000256" key="5">
    <source>
        <dbReference type="ARBA" id="ARBA00022679"/>
    </source>
</evidence>
<keyword evidence="3" id="KW-0723">Serine/threonine-protein kinase</keyword>
<evidence type="ECO:0000313" key="14">
    <source>
        <dbReference type="EMBL" id="EGD79244.1"/>
    </source>
</evidence>
<keyword evidence="5" id="KW-0808">Transferase</keyword>
<dbReference type="OMA" id="GSWLKMA"/>
<dbReference type="GO" id="GO:0106310">
    <property type="term" value="F:protein serine kinase activity"/>
    <property type="evidence" value="ECO:0007669"/>
    <property type="project" value="RHEA"/>
</dbReference>
<dbReference type="PANTHER" id="PTHR24346:SF110">
    <property type="entry name" value="NON-SPECIFIC SERINE_THREONINE PROTEIN KINASE"/>
    <property type="match status" value="1"/>
</dbReference>
<comment type="similarity">
    <text evidence="1">Belongs to the protein kinase superfamily. CAMK Ser/Thr protein kinase family. SNF1 subfamily.</text>
</comment>
<dbReference type="InterPro" id="IPR028375">
    <property type="entry name" value="KA1/Ssp2_C"/>
</dbReference>
<dbReference type="Pfam" id="PF00069">
    <property type="entry name" value="Pkinase"/>
    <property type="match status" value="1"/>
</dbReference>
<dbReference type="Pfam" id="PF16579">
    <property type="entry name" value="AdenylateSensor"/>
    <property type="match status" value="1"/>
</dbReference>
<dbReference type="InterPro" id="IPR011009">
    <property type="entry name" value="Kinase-like_dom_sf"/>
</dbReference>
<keyword evidence="7 14" id="KW-0418">Kinase</keyword>
<feature type="compositionally biased region" description="Polar residues" evidence="12">
    <location>
        <begin position="340"/>
        <end position="354"/>
    </location>
</feature>
<evidence type="ECO:0000256" key="3">
    <source>
        <dbReference type="ARBA" id="ARBA00022527"/>
    </source>
</evidence>
<dbReference type="GeneID" id="16069873"/>
<dbReference type="InterPro" id="IPR032270">
    <property type="entry name" value="AMPK_C"/>
</dbReference>
<dbReference type="CDD" id="cd14079">
    <property type="entry name" value="STKc_AMPK_alpha"/>
    <property type="match status" value="1"/>
</dbReference>
<keyword evidence="4" id="KW-0597">Phosphoprotein</keyword>
<dbReference type="SUPFAM" id="SSF103243">
    <property type="entry name" value="KA1-like"/>
    <property type="match status" value="1"/>
</dbReference>
<dbReference type="FunFam" id="3.30.200.20:FF:000236">
    <property type="entry name" value="Non-specific serine/threonine protein kinase"/>
    <property type="match status" value="1"/>
</dbReference>
<dbReference type="STRING" id="946362.F2UNN9"/>
<dbReference type="Pfam" id="PF21147">
    <property type="entry name" value="AMPK_alpha_AID"/>
    <property type="match status" value="1"/>
</dbReference>
<dbReference type="EC" id="2.7.11.1" evidence="2"/>
<dbReference type="SUPFAM" id="SSF56112">
    <property type="entry name" value="Protein kinase-like (PK-like)"/>
    <property type="match status" value="1"/>
</dbReference>
<keyword evidence="15" id="KW-1185">Reference proteome</keyword>
<dbReference type="InterPro" id="IPR000719">
    <property type="entry name" value="Prot_kinase_dom"/>
</dbReference>
<feature type="domain" description="Protein kinase" evidence="13">
    <location>
        <begin position="10"/>
        <end position="262"/>
    </location>
</feature>
<accession>F2UNN9</accession>
<comment type="catalytic activity">
    <reaction evidence="9">
        <text>L-threonyl-[protein] + ATP = O-phospho-L-threonyl-[protein] + ADP + H(+)</text>
        <dbReference type="Rhea" id="RHEA:46608"/>
        <dbReference type="Rhea" id="RHEA-COMP:11060"/>
        <dbReference type="Rhea" id="RHEA-COMP:11605"/>
        <dbReference type="ChEBI" id="CHEBI:15378"/>
        <dbReference type="ChEBI" id="CHEBI:30013"/>
        <dbReference type="ChEBI" id="CHEBI:30616"/>
        <dbReference type="ChEBI" id="CHEBI:61977"/>
        <dbReference type="ChEBI" id="CHEBI:456216"/>
        <dbReference type="EC" id="2.7.11.1"/>
    </reaction>
</comment>
<dbReference type="Proteomes" id="UP000007799">
    <property type="component" value="Unassembled WGS sequence"/>
</dbReference>
<dbReference type="Gene3D" id="3.30.200.20">
    <property type="entry name" value="Phosphorylase Kinase, domain 1"/>
    <property type="match status" value="1"/>
</dbReference>
<evidence type="ECO:0000256" key="12">
    <source>
        <dbReference type="SAM" id="MobiDB-lite"/>
    </source>
</evidence>
<feature type="binding site" evidence="11">
    <location>
        <position position="39"/>
    </location>
    <ligand>
        <name>ATP</name>
        <dbReference type="ChEBI" id="CHEBI:30616"/>
    </ligand>
</feature>
<dbReference type="RefSeq" id="XP_004989329.1">
    <property type="nucleotide sequence ID" value="XM_004989272.1"/>
</dbReference>
<evidence type="ECO:0000256" key="2">
    <source>
        <dbReference type="ARBA" id="ARBA00012513"/>
    </source>
</evidence>
<gene>
    <name evidence="14" type="ORF">PTSG_09966</name>
</gene>
<evidence type="ECO:0000256" key="11">
    <source>
        <dbReference type="PROSITE-ProRule" id="PRU10141"/>
    </source>
</evidence>
<protein>
    <recommendedName>
        <fullName evidence="2">non-specific serine/threonine protein kinase</fullName>
        <ecNumber evidence="2">2.7.11.1</ecNumber>
    </recommendedName>
</protein>
<organism evidence="15">
    <name type="scientific">Salpingoeca rosetta (strain ATCC 50818 / BSB-021)</name>
    <dbReference type="NCBI Taxonomy" id="946362"/>
    <lineage>
        <taxon>Eukaryota</taxon>
        <taxon>Choanoflagellata</taxon>
        <taxon>Craspedida</taxon>
        <taxon>Salpingoecidae</taxon>
        <taxon>Salpingoeca</taxon>
    </lineage>
</organism>
<dbReference type="PROSITE" id="PS50011">
    <property type="entry name" value="PROTEIN_KINASE_DOM"/>
    <property type="match status" value="1"/>
</dbReference>
<dbReference type="InterPro" id="IPR017441">
    <property type="entry name" value="Protein_kinase_ATP_BS"/>
</dbReference>
<dbReference type="FunFam" id="1.10.510.10:FF:000592">
    <property type="entry name" value="CAMK family protein kinase"/>
    <property type="match status" value="1"/>
</dbReference>
<dbReference type="PANTHER" id="PTHR24346">
    <property type="entry name" value="MAP/MICROTUBULE AFFINITY-REGULATING KINASE"/>
    <property type="match status" value="1"/>
</dbReference>
<evidence type="ECO:0000313" key="15">
    <source>
        <dbReference type="Proteomes" id="UP000007799"/>
    </source>
</evidence>
<feature type="region of interest" description="Disordered" evidence="12">
    <location>
        <begin position="331"/>
        <end position="358"/>
    </location>
</feature>
<evidence type="ECO:0000256" key="6">
    <source>
        <dbReference type="ARBA" id="ARBA00022741"/>
    </source>
</evidence>
<proteinExistence type="inferred from homology"/>
<keyword evidence="6 11" id="KW-0547">Nucleotide-binding</keyword>
<dbReference type="Gene3D" id="3.30.310.80">
    <property type="entry name" value="Kinase associated domain 1, KA1"/>
    <property type="match status" value="1"/>
</dbReference>
<dbReference type="GO" id="GO:0120025">
    <property type="term" value="C:plasma membrane bounded cell projection"/>
    <property type="evidence" value="ECO:0007669"/>
    <property type="project" value="UniProtKB-ARBA"/>
</dbReference>
<sequence length="506" mass="58488">MTTVKRIGQYVLGDTLGKGAFGKVKKAEHAITKHVVAVKILNREKVKRQDMVGKIKREIQILKLFRHPNIIRLYQVISTPKDIFMIMEFVSGGELFDYIRQKGRLSEDESRKFFQQIISGVEYCHRHMVVHRDLKPENLLLDDDHNVKIADFGLSNIMTDGDLLKTSCGSPNYASPEVISGKYYVGPEVDVWSCGVILYVLLCGKLPFHDTYVPRLFKKIMRGEYEQPEHVSPLALDLLVRMLVTDPMQRITIDDIKKHPWFVVNMPEDLFVEDAKYEDDFDNEIVEDICSKFQVYRDTVLDALIAGDETDQLVVAYRLLLNNKRFHDRRRERSREDLVGSNSSLVSDNGQKSSKAPILQLETNPARLQLPSTVRPRQSAVRRQKRSRWHLGMRSQNKPQDIMAEVYRTLRALNFQWKVITPYHVRCRCFNQVSGTMVKMSLRLYRADKYYLLDFQNLATEDDQPQPFWLPPDSSAQQTAPDTETAGVHTMEFFELCATVIAELGR</sequence>
<dbReference type="eggNOG" id="KOG0583">
    <property type="taxonomic scope" value="Eukaryota"/>
</dbReference>
<evidence type="ECO:0000256" key="8">
    <source>
        <dbReference type="ARBA" id="ARBA00022840"/>
    </source>
</evidence>
<dbReference type="GO" id="GO:0005737">
    <property type="term" value="C:cytoplasm"/>
    <property type="evidence" value="ECO:0007669"/>
    <property type="project" value="UniProtKB-ARBA"/>
</dbReference>
<dbReference type="SMART" id="SM00220">
    <property type="entry name" value="S_TKc"/>
    <property type="match status" value="1"/>
</dbReference>
<comment type="catalytic activity">
    <reaction evidence="10">
        <text>L-seryl-[protein] + ATP = O-phospho-L-seryl-[protein] + ADP + H(+)</text>
        <dbReference type="Rhea" id="RHEA:17989"/>
        <dbReference type="Rhea" id="RHEA-COMP:9863"/>
        <dbReference type="Rhea" id="RHEA-COMP:11604"/>
        <dbReference type="ChEBI" id="CHEBI:15378"/>
        <dbReference type="ChEBI" id="CHEBI:29999"/>
        <dbReference type="ChEBI" id="CHEBI:30616"/>
        <dbReference type="ChEBI" id="CHEBI:83421"/>
        <dbReference type="ChEBI" id="CHEBI:456216"/>
        <dbReference type="EC" id="2.7.11.1"/>
    </reaction>
</comment>
<dbReference type="PROSITE" id="PS00107">
    <property type="entry name" value="PROTEIN_KINASE_ATP"/>
    <property type="match status" value="1"/>
</dbReference>
<dbReference type="GO" id="GO:0005524">
    <property type="term" value="F:ATP binding"/>
    <property type="evidence" value="ECO:0007669"/>
    <property type="project" value="UniProtKB-UniRule"/>
</dbReference>
<dbReference type="InterPro" id="IPR049020">
    <property type="entry name" value="PRKAA1/2_AID"/>
</dbReference>
<dbReference type="CDD" id="cd12122">
    <property type="entry name" value="AMPKA_C"/>
    <property type="match status" value="1"/>
</dbReference>
<evidence type="ECO:0000259" key="13">
    <source>
        <dbReference type="PROSITE" id="PS50011"/>
    </source>
</evidence>
<dbReference type="AlphaFoldDB" id="F2UNN9"/>
<dbReference type="InParanoid" id="F2UNN9"/>
<evidence type="ECO:0000256" key="10">
    <source>
        <dbReference type="ARBA" id="ARBA00048679"/>
    </source>
</evidence>
<name>F2UNN9_SALR5</name>
<keyword evidence="8 11" id="KW-0067">ATP-binding</keyword>
<evidence type="ECO:0000256" key="1">
    <source>
        <dbReference type="ARBA" id="ARBA00006234"/>
    </source>
</evidence>
<evidence type="ECO:0000256" key="7">
    <source>
        <dbReference type="ARBA" id="ARBA00022777"/>
    </source>
</evidence>
<dbReference type="GO" id="GO:0004679">
    <property type="term" value="F:AMP-activated protein kinase activity"/>
    <property type="evidence" value="ECO:0007669"/>
    <property type="project" value="UniProtKB-ARBA"/>
</dbReference>
<dbReference type="KEGG" id="sre:PTSG_09966"/>
<dbReference type="FunCoup" id="F2UNN9">
    <property type="interactions" value="1816"/>
</dbReference>
<dbReference type="OrthoDB" id="193931at2759"/>
<dbReference type="Gene3D" id="1.10.8.10">
    <property type="entry name" value="DNA helicase RuvA subunit, C-terminal domain"/>
    <property type="match status" value="1"/>
</dbReference>
<dbReference type="EMBL" id="GL832984">
    <property type="protein sequence ID" value="EGD79244.1"/>
    <property type="molecule type" value="Genomic_DNA"/>
</dbReference>